<dbReference type="Proteomes" id="UP000694700">
    <property type="component" value="Unplaced"/>
</dbReference>
<feature type="domain" description="Ig-like" evidence="3">
    <location>
        <begin position="129"/>
        <end position="213"/>
    </location>
</feature>
<feature type="chain" id="PRO_5034783996" description="Ig-like domain-containing protein" evidence="2">
    <location>
        <begin position="21"/>
        <end position="273"/>
    </location>
</feature>
<proteinExistence type="predicted"/>
<dbReference type="CDD" id="cd00096">
    <property type="entry name" value="Ig"/>
    <property type="match status" value="1"/>
</dbReference>
<feature type="signal peptide" evidence="2">
    <location>
        <begin position="1"/>
        <end position="20"/>
    </location>
</feature>
<dbReference type="AlphaFoldDB" id="A0A8C1S3J5"/>
<keyword evidence="1" id="KW-0812">Transmembrane</keyword>
<keyword evidence="2" id="KW-0732">Signal</keyword>
<dbReference type="PANTHER" id="PTHR21063">
    <property type="entry name" value="LFA-3"/>
    <property type="match status" value="1"/>
</dbReference>
<keyword evidence="1" id="KW-1133">Transmembrane helix</keyword>
<dbReference type="InterPro" id="IPR013783">
    <property type="entry name" value="Ig-like_fold"/>
</dbReference>
<evidence type="ECO:0000313" key="5">
    <source>
        <dbReference type="Proteomes" id="UP000694700"/>
    </source>
</evidence>
<dbReference type="InterPro" id="IPR036179">
    <property type="entry name" value="Ig-like_dom_sf"/>
</dbReference>
<protein>
    <recommendedName>
        <fullName evidence="3">Ig-like domain-containing protein</fullName>
    </recommendedName>
</protein>
<sequence length="273" mass="30216">MIHEHVLFCLYLLPLIGAEADEIVSAMEGDSFTLRTGFTERQDDLEWRFGSSRTLFIKIKSGNIITISDTIFRDRLLLDSQTGDLTITNITNEHTGVYELSDDVVNNVLKFIVTVYAPVPVPVITRYSPQCSSSSSSSSSSSGFKSVLLCSVVNVSHVTLSWYKGNSLLSNISVSDLSISLSLPLEVEYQDINTYSCVVNNPVSNQTTHLDIDQLCQTCSDCDYYWNQTTEAVIRLVVSAVVGVAAVAAVVVLFYDIRSRRAGLERKNVFTKQ</sequence>
<dbReference type="PANTHER" id="PTHR21063:SF4">
    <property type="entry name" value="CD48 ANTIGEN-RELATED"/>
    <property type="match status" value="1"/>
</dbReference>
<evidence type="ECO:0000313" key="4">
    <source>
        <dbReference type="Ensembl" id="ENSCCRP00015001775.1"/>
    </source>
</evidence>
<dbReference type="SUPFAM" id="SSF48726">
    <property type="entry name" value="Immunoglobulin"/>
    <property type="match status" value="2"/>
</dbReference>
<keyword evidence="1" id="KW-0472">Membrane</keyword>
<reference evidence="4" key="1">
    <citation type="submission" date="2025-08" db="UniProtKB">
        <authorList>
            <consortium name="Ensembl"/>
        </authorList>
    </citation>
    <scope>IDENTIFICATION</scope>
</reference>
<dbReference type="Ensembl" id="ENSCCRT00015001893.1">
    <property type="protein sequence ID" value="ENSCCRP00015001775.1"/>
    <property type="gene ID" value="ENSCCRG00015001134.1"/>
</dbReference>
<name>A0A8C1S3J5_CYPCA</name>
<accession>A0A8C1S3J5</accession>
<evidence type="ECO:0000256" key="2">
    <source>
        <dbReference type="SAM" id="SignalP"/>
    </source>
</evidence>
<organism evidence="4 5">
    <name type="scientific">Cyprinus carpio</name>
    <name type="common">Common carp</name>
    <dbReference type="NCBI Taxonomy" id="7962"/>
    <lineage>
        <taxon>Eukaryota</taxon>
        <taxon>Metazoa</taxon>
        <taxon>Chordata</taxon>
        <taxon>Craniata</taxon>
        <taxon>Vertebrata</taxon>
        <taxon>Euteleostomi</taxon>
        <taxon>Actinopterygii</taxon>
        <taxon>Neopterygii</taxon>
        <taxon>Teleostei</taxon>
        <taxon>Ostariophysi</taxon>
        <taxon>Cypriniformes</taxon>
        <taxon>Cyprinidae</taxon>
        <taxon>Cyprininae</taxon>
        <taxon>Cyprinus</taxon>
    </lineage>
</organism>
<feature type="transmembrane region" description="Helical" evidence="1">
    <location>
        <begin position="232"/>
        <end position="257"/>
    </location>
</feature>
<evidence type="ECO:0000259" key="3">
    <source>
        <dbReference type="PROSITE" id="PS50835"/>
    </source>
</evidence>
<dbReference type="PROSITE" id="PS50835">
    <property type="entry name" value="IG_LIKE"/>
    <property type="match status" value="1"/>
</dbReference>
<dbReference type="InterPro" id="IPR007110">
    <property type="entry name" value="Ig-like_dom"/>
</dbReference>
<dbReference type="Gene3D" id="2.60.40.10">
    <property type="entry name" value="Immunoglobulins"/>
    <property type="match status" value="2"/>
</dbReference>
<evidence type="ECO:0000256" key="1">
    <source>
        <dbReference type="SAM" id="Phobius"/>
    </source>
</evidence>